<dbReference type="Gene3D" id="3.90.228.20">
    <property type="match status" value="1"/>
</dbReference>
<dbReference type="AlphaFoldDB" id="A0A1F5VPB8"/>
<dbReference type="GO" id="GO:0004612">
    <property type="term" value="F:phosphoenolpyruvate carboxykinase (ATP) activity"/>
    <property type="evidence" value="ECO:0007669"/>
    <property type="project" value="InterPro"/>
</dbReference>
<gene>
    <name evidence="1" type="ORF">A2Y62_13155</name>
</gene>
<dbReference type="InterPro" id="IPR013035">
    <property type="entry name" value="PEP_carboxykinase_C"/>
</dbReference>
<evidence type="ECO:0000313" key="1">
    <source>
        <dbReference type="EMBL" id="OGF64871.1"/>
    </source>
</evidence>
<comment type="caution">
    <text evidence="1">The sequence shown here is derived from an EMBL/GenBank/DDBJ whole genome shotgun (WGS) entry which is preliminary data.</text>
</comment>
<dbReference type="Proteomes" id="UP000178943">
    <property type="component" value="Unassembled WGS sequence"/>
</dbReference>
<name>A0A1F5VPB8_9BACT</name>
<dbReference type="STRING" id="1817863.A2Y62_13155"/>
<dbReference type="GO" id="GO:0005524">
    <property type="term" value="F:ATP binding"/>
    <property type="evidence" value="ECO:0007669"/>
    <property type="project" value="InterPro"/>
</dbReference>
<sequence length="610" mass="69715">MAKDIYDLEAYRKFVEELKPLLKGPNIKHVDLNWLEPHAREFGTKTKYGSYGWRSFISNRLAAKTVYLGGEKIQLPNPDDFQKNLIEKAPEELRKILHYMKTLPFYHIQRQMGDNDAYNPVCDLYVCSADPKNFRIGYMWGNTLLKPSSRPGPNFIMIHIPEEHQIRQQILTLPEYNLNIALGTDYMGEEKKGFLRQGMWCADEQGMLGLHSGTKMVTVVDAKSGKMKNYGAFLFGMTATGKSTWSCHQLFLDHKRGERVEVNQDDIVFLKKDGSAYGTENGFYVKTDIIPEQQEAMYYALTDKTALLENVMIKADGEIDFQDEELCANGRSIVFRDKLRVKRDGRLIGISAKSINLPSLDELDGLIFAFITRRNTIMPFSQELTPEQGVLAYLWGESTHSMATNPAKAGESVRIVGTDDFIIGSRARKVNRFYEIIMELVNKYPGKVRFMQYNTGGMGEVIENYEEGGKKKKRMVRKTQRVPIELMAAIQRGDLRGTNKYETSMLGTKGIVNVEGKPLTEWDAKKFYSDEQIAQYVVELVKGRRVWTEEIAKEGLKPEIIQAAERAFAIEKIGGKSMISIPGMPGEKEIIYVSEEPVKRPRRPGLWRWR</sequence>
<dbReference type="Pfam" id="PF01293">
    <property type="entry name" value="PEPCK_ATP"/>
    <property type="match status" value="1"/>
</dbReference>
<accession>A0A1F5VPB8</accession>
<evidence type="ECO:0000313" key="2">
    <source>
        <dbReference type="Proteomes" id="UP000178943"/>
    </source>
</evidence>
<dbReference type="Gene3D" id="2.170.8.10">
    <property type="entry name" value="Phosphoenolpyruvate Carboxykinase, domain 2"/>
    <property type="match status" value="1"/>
</dbReference>
<proteinExistence type="predicted"/>
<reference evidence="1 2" key="1">
    <citation type="journal article" date="2016" name="Nat. Commun.">
        <title>Thousands of microbial genomes shed light on interconnected biogeochemical processes in an aquifer system.</title>
        <authorList>
            <person name="Anantharaman K."/>
            <person name="Brown C.T."/>
            <person name="Hug L.A."/>
            <person name="Sharon I."/>
            <person name="Castelle C.J."/>
            <person name="Probst A.J."/>
            <person name="Thomas B.C."/>
            <person name="Singh A."/>
            <person name="Wilkins M.J."/>
            <person name="Karaoz U."/>
            <person name="Brodie E.L."/>
            <person name="Williams K.H."/>
            <person name="Hubbard S.S."/>
            <person name="Banfield J.F."/>
        </authorList>
    </citation>
    <scope>NUCLEOTIDE SEQUENCE [LARGE SCALE GENOMIC DNA]</scope>
</reference>
<dbReference type="InterPro" id="IPR001272">
    <property type="entry name" value="PEP_carboxykinase_ATP"/>
</dbReference>
<dbReference type="EMBL" id="MFGW01000127">
    <property type="protein sequence ID" value="OGF64871.1"/>
    <property type="molecule type" value="Genomic_DNA"/>
</dbReference>
<dbReference type="SUPFAM" id="SSF53795">
    <property type="entry name" value="PEP carboxykinase-like"/>
    <property type="match status" value="1"/>
</dbReference>
<evidence type="ECO:0008006" key="3">
    <source>
        <dbReference type="Google" id="ProtNLM"/>
    </source>
</evidence>
<dbReference type="GO" id="GO:0006094">
    <property type="term" value="P:gluconeogenesis"/>
    <property type="evidence" value="ECO:0007669"/>
    <property type="project" value="InterPro"/>
</dbReference>
<organism evidence="1 2">
    <name type="scientific">Candidatus Fischerbacteria bacterium RBG_13_37_8</name>
    <dbReference type="NCBI Taxonomy" id="1817863"/>
    <lineage>
        <taxon>Bacteria</taxon>
        <taxon>Candidatus Fischeribacteriota</taxon>
    </lineage>
</organism>
<protein>
    <recommendedName>
        <fullName evidence="3">Phosphoenolpyruvate carboxykinase (ATP)</fullName>
    </recommendedName>
</protein>